<accession>A0A1R4HHH0</accession>
<organism evidence="1 2">
    <name type="scientific">Crenothrix polyspora</name>
    <dbReference type="NCBI Taxonomy" id="360316"/>
    <lineage>
        <taxon>Bacteria</taxon>
        <taxon>Pseudomonadati</taxon>
        <taxon>Pseudomonadota</taxon>
        <taxon>Gammaproteobacteria</taxon>
        <taxon>Methylococcales</taxon>
        <taxon>Crenotrichaceae</taxon>
        <taxon>Crenothrix</taxon>
    </lineage>
</organism>
<dbReference type="Proteomes" id="UP000195667">
    <property type="component" value="Unassembled WGS sequence"/>
</dbReference>
<dbReference type="EMBL" id="FUKI01000156">
    <property type="protein sequence ID" value="SJM95686.1"/>
    <property type="molecule type" value="Genomic_DNA"/>
</dbReference>
<proteinExistence type="predicted"/>
<evidence type="ECO:0000313" key="2">
    <source>
        <dbReference type="Proteomes" id="UP000195667"/>
    </source>
</evidence>
<sequence length="41" mass="4973">MTLRLFLRSTVIGYNKKYSTPVPNLHIKIKIRLFTNQLKYY</sequence>
<evidence type="ECO:0000313" key="1">
    <source>
        <dbReference type="EMBL" id="SJM95686.1"/>
    </source>
</evidence>
<name>A0A1R4HHH0_9GAMM</name>
<gene>
    <name evidence="1" type="ORF">CRENPOLYSF1_770025</name>
</gene>
<reference evidence="2" key="1">
    <citation type="submission" date="2017-02" db="EMBL/GenBank/DDBJ databases">
        <authorList>
            <person name="Daims H."/>
        </authorList>
    </citation>
    <scope>NUCLEOTIDE SEQUENCE [LARGE SCALE GENOMIC DNA]</scope>
</reference>
<keyword evidence="2" id="KW-1185">Reference proteome</keyword>
<dbReference type="AlphaFoldDB" id="A0A1R4HHH0"/>
<protein>
    <submittedName>
        <fullName evidence="1">Uncharacterized protein</fullName>
    </submittedName>
</protein>